<evidence type="ECO:0000256" key="3">
    <source>
        <dbReference type="ARBA" id="ARBA00012027"/>
    </source>
</evidence>
<evidence type="ECO:0000256" key="6">
    <source>
        <dbReference type="ARBA" id="ARBA00023098"/>
    </source>
</evidence>
<feature type="domain" description="Phospholipase D-like" evidence="9">
    <location>
        <begin position="99"/>
        <end position="236"/>
    </location>
</feature>
<gene>
    <name evidence="10" type="ORF">ISU07_07170</name>
</gene>
<comment type="catalytic activity">
    <reaction evidence="1">
        <text>a 1,2-diacyl-sn-glycero-3-phosphocholine + H2O = a 1,2-diacyl-sn-glycero-3-phosphate + choline + H(+)</text>
        <dbReference type="Rhea" id="RHEA:14445"/>
        <dbReference type="ChEBI" id="CHEBI:15354"/>
        <dbReference type="ChEBI" id="CHEBI:15377"/>
        <dbReference type="ChEBI" id="CHEBI:15378"/>
        <dbReference type="ChEBI" id="CHEBI:57643"/>
        <dbReference type="ChEBI" id="CHEBI:58608"/>
        <dbReference type="EC" id="3.1.4.4"/>
    </reaction>
</comment>
<feature type="chain" id="PRO_5037120071" description="phospholipase D" evidence="8">
    <location>
        <begin position="26"/>
        <end position="464"/>
    </location>
</feature>
<keyword evidence="5" id="KW-0442">Lipid degradation</keyword>
<dbReference type="Pfam" id="PF13091">
    <property type="entry name" value="PLDc_2"/>
    <property type="match status" value="1"/>
</dbReference>
<dbReference type="PANTHER" id="PTHR43856">
    <property type="entry name" value="CARDIOLIPIN HYDROLASE"/>
    <property type="match status" value="1"/>
</dbReference>
<evidence type="ECO:0000313" key="10">
    <source>
        <dbReference type="EMBL" id="MBF4762904.1"/>
    </source>
</evidence>
<feature type="signal peptide" evidence="8">
    <location>
        <begin position="1"/>
        <end position="25"/>
    </location>
</feature>
<evidence type="ECO:0000256" key="5">
    <source>
        <dbReference type="ARBA" id="ARBA00022963"/>
    </source>
</evidence>
<keyword evidence="6" id="KW-0443">Lipid metabolism</keyword>
<keyword evidence="11" id="KW-1185">Reference proteome</keyword>
<proteinExistence type="inferred from homology"/>
<name>A0A930V8K3_9ACTN</name>
<evidence type="ECO:0000256" key="4">
    <source>
        <dbReference type="ARBA" id="ARBA00022801"/>
    </source>
</evidence>
<comment type="caution">
    <text evidence="10">The sequence shown here is derived from an EMBL/GenBank/DDBJ whole genome shotgun (WGS) entry which is preliminary data.</text>
</comment>
<protein>
    <recommendedName>
        <fullName evidence="3">phospholipase D</fullName>
        <ecNumber evidence="3">3.1.4.4</ecNumber>
    </recommendedName>
</protein>
<dbReference type="GO" id="GO:0016891">
    <property type="term" value="F:RNA endonuclease activity producing 5'-phosphomonoesters, hydrolytic mechanism"/>
    <property type="evidence" value="ECO:0007669"/>
    <property type="project" value="TreeGrafter"/>
</dbReference>
<evidence type="ECO:0000256" key="8">
    <source>
        <dbReference type="SAM" id="SignalP"/>
    </source>
</evidence>
<accession>A0A930V8K3</accession>
<dbReference type="InterPro" id="IPR025202">
    <property type="entry name" value="PLD-like_dom"/>
</dbReference>
<dbReference type="EMBL" id="JADKPN010000002">
    <property type="protein sequence ID" value="MBF4762904.1"/>
    <property type="molecule type" value="Genomic_DNA"/>
</dbReference>
<dbReference type="Gene3D" id="3.30.870.10">
    <property type="entry name" value="Endonuclease Chain A"/>
    <property type="match status" value="1"/>
</dbReference>
<comment type="similarity">
    <text evidence="2">Belongs to the phospholipase D family.</text>
</comment>
<dbReference type="GO" id="GO:0004630">
    <property type="term" value="F:phospholipase D activity"/>
    <property type="evidence" value="ECO:0007669"/>
    <property type="project" value="UniProtKB-EC"/>
</dbReference>
<dbReference type="GO" id="GO:0016042">
    <property type="term" value="P:lipid catabolic process"/>
    <property type="evidence" value="ECO:0007669"/>
    <property type="project" value="UniProtKB-KW"/>
</dbReference>
<evidence type="ECO:0000313" key="11">
    <source>
        <dbReference type="Proteomes" id="UP000640489"/>
    </source>
</evidence>
<keyword evidence="4" id="KW-0378">Hydrolase</keyword>
<feature type="region of interest" description="Disordered" evidence="7">
    <location>
        <begin position="23"/>
        <end position="54"/>
    </location>
</feature>
<sequence length="464" mass="51020">MRPARFLIALALVAGVLALGGTSNADPAGTPARSGTPTISAEEPSLTGPATSSLDDSLVTNERALAADKKPKRYSPAPGVVFNAALGRREDRNRVFGKIIAAINHAPARSRIRIMSWNIMSRTAVDALIRAQLRGVKVRVLMDNTNLVDIPNPGFVRLKATLKRNNQKLPQRRRSYAKTCIDSCRGQGGAAHSKFYLFSKTGKAKNVVMQGSANLTVAGAVNQWNDLYTWIDNKQLYRFGVHTYHEMWQDEPVAQQFVEKDTGKDLWGFTPLVGPGGRTGDPVQDLLSKVQCLGATDGAGKGGRTVIRAAPDVMRNERGMAIAARLKELYAQGCDVRIAYTVMGVAIFRFLNQPTARGVVPKKHLVQDFDGDGEFDNYFHLKALTINGVWGGITGAWLTLNGSSNWSGFAAVSDENFGIIKRRATTMKYQRFIDYWYENFPKSKPPMLSRMRGVVDPYAHVDMD</sequence>
<keyword evidence="8" id="KW-0732">Signal</keyword>
<dbReference type="RefSeq" id="WP_194706068.1">
    <property type="nucleotide sequence ID" value="NZ_JADKPN010000002.1"/>
</dbReference>
<reference evidence="10" key="1">
    <citation type="submission" date="2020-11" db="EMBL/GenBank/DDBJ databases">
        <title>Nocardioides sp. nov., isolated from Soil of Cynanchum wilfordii Hemsley rhizosphere.</title>
        <authorList>
            <person name="Lee J.-S."/>
            <person name="Suh M.K."/>
            <person name="Kim J.-S."/>
        </authorList>
    </citation>
    <scope>NUCLEOTIDE SEQUENCE</scope>
    <source>
        <strain evidence="10">KCTC 19275</strain>
    </source>
</reference>
<organism evidence="10 11">
    <name type="scientific">Nocardioides islandensis</name>
    <dbReference type="NCBI Taxonomy" id="433663"/>
    <lineage>
        <taxon>Bacteria</taxon>
        <taxon>Bacillati</taxon>
        <taxon>Actinomycetota</taxon>
        <taxon>Actinomycetes</taxon>
        <taxon>Propionibacteriales</taxon>
        <taxon>Nocardioidaceae</taxon>
        <taxon>Nocardioides</taxon>
    </lineage>
</organism>
<dbReference type="Proteomes" id="UP000640489">
    <property type="component" value="Unassembled WGS sequence"/>
</dbReference>
<dbReference type="InterPro" id="IPR051406">
    <property type="entry name" value="PLD_domain"/>
</dbReference>
<dbReference type="SUPFAM" id="SSF56024">
    <property type="entry name" value="Phospholipase D/nuclease"/>
    <property type="match status" value="1"/>
</dbReference>
<evidence type="ECO:0000259" key="9">
    <source>
        <dbReference type="Pfam" id="PF13091"/>
    </source>
</evidence>
<dbReference type="EC" id="3.1.4.4" evidence="3"/>
<dbReference type="PANTHER" id="PTHR43856:SF1">
    <property type="entry name" value="MITOCHONDRIAL CARDIOLIPIN HYDROLASE"/>
    <property type="match status" value="1"/>
</dbReference>
<dbReference type="AlphaFoldDB" id="A0A930V8K3"/>
<evidence type="ECO:0000256" key="1">
    <source>
        <dbReference type="ARBA" id="ARBA00000798"/>
    </source>
</evidence>
<evidence type="ECO:0000256" key="2">
    <source>
        <dbReference type="ARBA" id="ARBA00008664"/>
    </source>
</evidence>
<evidence type="ECO:0000256" key="7">
    <source>
        <dbReference type="SAM" id="MobiDB-lite"/>
    </source>
</evidence>